<dbReference type="Proteomes" id="UP000639403">
    <property type="component" value="Unassembled WGS sequence"/>
</dbReference>
<dbReference type="AlphaFoldDB" id="A0A8H7P073"/>
<gene>
    <name evidence="1" type="ORF">IEO21_06340</name>
</gene>
<dbReference type="EMBL" id="JADOXO010000139">
    <property type="protein sequence ID" value="KAF9812164.1"/>
    <property type="molecule type" value="Genomic_DNA"/>
</dbReference>
<name>A0A8H7P073_9APHY</name>
<comment type="caution">
    <text evidence="1">The sequence shown here is derived from an EMBL/GenBank/DDBJ whole genome shotgun (WGS) entry which is preliminary data.</text>
</comment>
<evidence type="ECO:0000313" key="1">
    <source>
        <dbReference type="EMBL" id="KAF9812164.1"/>
    </source>
</evidence>
<protein>
    <submittedName>
        <fullName evidence="1">Uncharacterized protein</fullName>
    </submittedName>
</protein>
<accession>A0A8H7P073</accession>
<proteinExistence type="predicted"/>
<sequence>MILSIYVFGSISEYIIGKMVMLYAPPDSDTSLDRRISLDNLDCMACGRINSAGTSPEAQEVMASTSPEEPVRLYAGLLNTIPELLGLIPGPWLSQQYIFTRSNVVFSEIKDFQACTLGILGGVQSYEKGMIVARTASVLSDGLVLILTCTKTVRRKREVDGYLFGWNVTLRAILLRDSNDEPFESRHALDMRDVNAAESDFYEAEDMLERTLRFRGICDDEDEELQGPALEGIIGITQSSAPPTSSPYDAFYRPRDPSVQYVVRGYDGRMPFADKAFIRYSATILLRIGAEDIAKDPESIRHRIVLRITVVKRTNTQTDSILTTLNAPCYSLITMESSCWDAQEDAGRKVGSISCIAPVNFLF</sequence>
<organism evidence="1 2">
    <name type="scientific">Rhodonia placenta</name>
    <dbReference type="NCBI Taxonomy" id="104341"/>
    <lineage>
        <taxon>Eukaryota</taxon>
        <taxon>Fungi</taxon>
        <taxon>Dikarya</taxon>
        <taxon>Basidiomycota</taxon>
        <taxon>Agaricomycotina</taxon>
        <taxon>Agaricomycetes</taxon>
        <taxon>Polyporales</taxon>
        <taxon>Adustoporiaceae</taxon>
        <taxon>Rhodonia</taxon>
    </lineage>
</organism>
<reference evidence="1" key="1">
    <citation type="submission" date="2020-11" db="EMBL/GenBank/DDBJ databases">
        <authorList>
            <person name="Koelle M."/>
            <person name="Horta M.A.C."/>
            <person name="Nowrousian M."/>
            <person name="Ohm R.A."/>
            <person name="Benz P."/>
            <person name="Pilgard A."/>
        </authorList>
    </citation>
    <scope>NUCLEOTIDE SEQUENCE</scope>
    <source>
        <strain evidence="1">FPRL280</strain>
    </source>
</reference>
<reference evidence="1" key="2">
    <citation type="journal article" name="Front. Microbiol.">
        <title>Degradative Capacity of Two Strains of Rhodonia placenta: From Phenotype to Genotype.</title>
        <authorList>
            <person name="Kolle M."/>
            <person name="Horta M.A.C."/>
            <person name="Nowrousian M."/>
            <person name="Ohm R.A."/>
            <person name="Benz J.P."/>
            <person name="Pilgard A."/>
        </authorList>
    </citation>
    <scope>NUCLEOTIDE SEQUENCE</scope>
    <source>
        <strain evidence="1">FPRL280</strain>
    </source>
</reference>
<evidence type="ECO:0000313" key="2">
    <source>
        <dbReference type="Proteomes" id="UP000639403"/>
    </source>
</evidence>